<keyword evidence="6" id="KW-0995">Kinetochore</keyword>
<dbReference type="Proteomes" id="UP000002866">
    <property type="component" value="Chromosome 5"/>
</dbReference>
<evidence type="ECO:0000256" key="2">
    <source>
        <dbReference type="ARBA" id="ARBA00004629"/>
    </source>
</evidence>
<dbReference type="RefSeq" id="XP_004180715.1">
    <property type="nucleotide sequence ID" value="XM_004180667.1"/>
</dbReference>
<dbReference type="EMBL" id="HE806320">
    <property type="protein sequence ID" value="CCH61196.1"/>
    <property type="molecule type" value="Genomic_DNA"/>
</dbReference>
<keyword evidence="3" id="KW-0158">Chromosome</keyword>
<dbReference type="GO" id="GO:0005634">
    <property type="term" value="C:nucleus"/>
    <property type="evidence" value="ECO:0007669"/>
    <property type="project" value="UniProtKB-SubCell"/>
</dbReference>
<dbReference type="KEGG" id="tbl:TBLA_0E01370"/>
<dbReference type="GeneID" id="14496189"/>
<dbReference type="GO" id="GO:0000444">
    <property type="term" value="C:MIS12/MIND type complex"/>
    <property type="evidence" value="ECO:0007669"/>
    <property type="project" value="InterPro"/>
</dbReference>
<gene>
    <name evidence="11" type="primary">TBLA0E01370</name>
    <name evidence="11" type="ORF">TBLA_0E01370</name>
</gene>
<dbReference type="FunCoup" id="I2H494">
    <property type="interactions" value="75"/>
</dbReference>
<dbReference type="AlphaFoldDB" id="I2H494"/>
<name>I2H494_HENB6</name>
<evidence type="ECO:0000256" key="10">
    <source>
        <dbReference type="SAM" id="Coils"/>
    </source>
</evidence>
<evidence type="ECO:0000256" key="1">
    <source>
        <dbReference type="ARBA" id="ARBA00004123"/>
    </source>
</evidence>
<keyword evidence="12" id="KW-1185">Reference proteome</keyword>
<organism evidence="11 12">
    <name type="scientific">Henningerozyma blattae (strain ATCC 34711 / CBS 6284 / DSM 70876 / NBRC 10599 / NRRL Y-10934 / UCD 77-7)</name>
    <name type="common">Yeast</name>
    <name type="synonym">Tetrapisispora blattae</name>
    <dbReference type="NCBI Taxonomy" id="1071380"/>
    <lineage>
        <taxon>Eukaryota</taxon>
        <taxon>Fungi</taxon>
        <taxon>Dikarya</taxon>
        <taxon>Ascomycota</taxon>
        <taxon>Saccharomycotina</taxon>
        <taxon>Saccharomycetes</taxon>
        <taxon>Saccharomycetales</taxon>
        <taxon>Saccharomycetaceae</taxon>
        <taxon>Henningerozyma</taxon>
    </lineage>
</organism>
<keyword evidence="10" id="KW-0175">Coiled coil</keyword>
<evidence type="ECO:0000256" key="7">
    <source>
        <dbReference type="ARBA" id="ARBA00023242"/>
    </source>
</evidence>
<proteinExistence type="predicted"/>
<evidence type="ECO:0000313" key="11">
    <source>
        <dbReference type="EMBL" id="CCH61196.1"/>
    </source>
</evidence>
<dbReference type="Pfam" id="PF03980">
    <property type="entry name" value="Nnf1"/>
    <property type="match status" value="1"/>
</dbReference>
<dbReference type="GO" id="GO:0051301">
    <property type="term" value="P:cell division"/>
    <property type="evidence" value="ECO:0007669"/>
    <property type="project" value="UniProtKB-KW"/>
</dbReference>
<evidence type="ECO:0000256" key="3">
    <source>
        <dbReference type="ARBA" id="ARBA00022454"/>
    </source>
</evidence>
<dbReference type="InParanoid" id="I2H494"/>
<dbReference type="InterPro" id="IPR007128">
    <property type="entry name" value="PMF1/Nnf1"/>
</dbReference>
<dbReference type="HOGENOM" id="CLU_1462273_0_0_1"/>
<comment type="subcellular location">
    <subcellularLocation>
        <location evidence="2">Chromosome</location>
        <location evidence="2">Centromere</location>
        <location evidence="2">Kinetochore</location>
    </subcellularLocation>
    <subcellularLocation>
        <location evidence="1">Nucleus</location>
    </subcellularLocation>
</comment>
<evidence type="ECO:0000256" key="4">
    <source>
        <dbReference type="ARBA" id="ARBA00022618"/>
    </source>
</evidence>
<evidence type="ECO:0000256" key="8">
    <source>
        <dbReference type="ARBA" id="ARBA00023306"/>
    </source>
</evidence>
<dbReference type="OrthoDB" id="18453at2759"/>
<keyword evidence="7" id="KW-0539">Nucleus</keyword>
<keyword evidence="4" id="KW-0132">Cell division</keyword>
<evidence type="ECO:0000313" key="12">
    <source>
        <dbReference type="Proteomes" id="UP000002866"/>
    </source>
</evidence>
<dbReference type="STRING" id="1071380.I2H494"/>
<protein>
    <submittedName>
        <fullName evidence="11">Uncharacterized protein</fullName>
    </submittedName>
</protein>
<keyword evidence="9" id="KW-0137">Centromere</keyword>
<accession>I2H494</accession>
<evidence type="ECO:0000256" key="6">
    <source>
        <dbReference type="ARBA" id="ARBA00022838"/>
    </source>
</evidence>
<feature type="coiled-coil region" evidence="10">
    <location>
        <begin position="71"/>
        <end position="132"/>
    </location>
</feature>
<evidence type="ECO:0000256" key="9">
    <source>
        <dbReference type="ARBA" id="ARBA00023328"/>
    </source>
</evidence>
<sequence>MDKHIRYRRLEETYNMAVSRCRGDMERSVVGCFGKYGESAEGQRQLDHGVGQAVEYWNDRCFEQFAQLMEERGIRNKLDELDELLEKAKSREGESSGFCESGITDRVESRMYEEKQNVLRQLEERAAGLRVKRDTMGYELAQLQKEVQDGIRVVEGIANEFSGEEVDVSGDMDSLLQELNDLIKE</sequence>
<keyword evidence="8" id="KW-0131">Cell cycle</keyword>
<reference evidence="11 12" key="1">
    <citation type="journal article" date="2011" name="Proc. Natl. Acad. Sci. U.S.A.">
        <title>Evolutionary erosion of yeast sex chromosomes by mating-type switching accidents.</title>
        <authorList>
            <person name="Gordon J.L."/>
            <person name="Armisen D."/>
            <person name="Proux-Wera E."/>
            <person name="Oheigeartaigh S.S."/>
            <person name="Byrne K.P."/>
            <person name="Wolfe K.H."/>
        </authorList>
    </citation>
    <scope>NUCLEOTIDE SEQUENCE [LARGE SCALE GENOMIC DNA]</scope>
    <source>
        <strain evidence="12">ATCC 34711 / CBS 6284 / DSM 70876 / NBRC 10599 / NRRL Y-10934 / UCD 77-7</strain>
    </source>
</reference>
<keyword evidence="5" id="KW-0498">Mitosis</keyword>
<evidence type="ECO:0000256" key="5">
    <source>
        <dbReference type="ARBA" id="ARBA00022776"/>
    </source>
</evidence>